<organism evidence="9">
    <name type="scientific">Singulisphaera sp. Ch08</name>
    <dbReference type="NCBI Taxonomy" id="3120278"/>
    <lineage>
        <taxon>Bacteria</taxon>
        <taxon>Pseudomonadati</taxon>
        <taxon>Planctomycetota</taxon>
        <taxon>Planctomycetia</taxon>
        <taxon>Isosphaerales</taxon>
        <taxon>Isosphaeraceae</taxon>
        <taxon>Singulisphaera</taxon>
    </lineage>
</organism>
<dbReference type="InterPro" id="IPR051673">
    <property type="entry name" value="SSDNA_exonuclease_RecJ"/>
</dbReference>
<dbReference type="PANTHER" id="PTHR30255">
    <property type="entry name" value="SINGLE-STRANDED-DNA-SPECIFIC EXONUCLEASE RECJ"/>
    <property type="match status" value="1"/>
</dbReference>
<dbReference type="InterPro" id="IPR003156">
    <property type="entry name" value="DHHA1_dom"/>
</dbReference>
<evidence type="ECO:0000313" key="9">
    <source>
        <dbReference type="EMBL" id="XBH07964.1"/>
    </source>
</evidence>
<keyword evidence="3" id="KW-0540">Nuclease</keyword>
<keyword evidence="5 9" id="KW-0269">Exonuclease</keyword>
<evidence type="ECO:0000259" key="8">
    <source>
        <dbReference type="Pfam" id="PF17768"/>
    </source>
</evidence>
<dbReference type="InterPro" id="IPR041122">
    <property type="entry name" value="RecJ_OB"/>
</dbReference>
<evidence type="ECO:0000256" key="2">
    <source>
        <dbReference type="ARBA" id="ARBA00019841"/>
    </source>
</evidence>
<dbReference type="GO" id="GO:0003676">
    <property type="term" value="F:nucleic acid binding"/>
    <property type="evidence" value="ECO:0007669"/>
    <property type="project" value="InterPro"/>
</dbReference>
<dbReference type="InterPro" id="IPR004610">
    <property type="entry name" value="RecJ"/>
</dbReference>
<evidence type="ECO:0000256" key="3">
    <source>
        <dbReference type="ARBA" id="ARBA00022722"/>
    </source>
</evidence>
<keyword evidence="4" id="KW-0378">Hydrolase</keyword>
<feature type="domain" description="DHHA1" evidence="7">
    <location>
        <begin position="365"/>
        <end position="448"/>
    </location>
</feature>
<feature type="domain" description="DDH" evidence="6">
    <location>
        <begin position="79"/>
        <end position="211"/>
    </location>
</feature>
<evidence type="ECO:0000256" key="5">
    <source>
        <dbReference type="ARBA" id="ARBA00022839"/>
    </source>
</evidence>
<dbReference type="GO" id="GO:0006310">
    <property type="term" value="P:DNA recombination"/>
    <property type="evidence" value="ECO:0007669"/>
    <property type="project" value="InterPro"/>
</dbReference>
<accession>A0AAU7CRI6</accession>
<dbReference type="GO" id="GO:0006281">
    <property type="term" value="P:DNA repair"/>
    <property type="evidence" value="ECO:0007669"/>
    <property type="project" value="InterPro"/>
</dbReference>
<dbReference type="Gene3D" id="3.90.1640.30">
    <property type="match status" value="1"/>
</dbReference>
<dbReference type="PANTHER" id="PTHR30255:SF2">
    <property type="entry name" value="SINGLE-STRANDED-DNA-SPECIFIC EXONUCLEASE RECJ"/>
    <property type="match status" value="1"/>
</dbReference>
<dbReference type="NCBIfam" id="TIGR00644">
    <property type="entry name" value="recJ"/>
    <property type="match status" value="1"/>
</dbReference>
<evidence type="ECO:0000259" key="6">
    <source>
        <dbReference type="Pfam" id="PF01368"/>
    </source>
</evidence>
<dbReference type="EMBL" id="CP155447">
    <property type="protein sequence ID" value="XBH07964.1"/>
    <property type="molecule type" value="Genomic_DNA"/>
</dbReference>
<feature type="domain" description="RecJ OB" evidence="8">
    <location>
        <begin position="466"/>
        <end position="573"/>
    </location>
</feature>
<dbReference type="RefSeq" id="WP_406700801.1">
    <property type="nucleotide sequence ID" value="NZ_CP155447.1"/>
</dbReference>
<dbReference type="Pfam" id="PF17768">
    <property type="entry name" value="RecJ_OB"/>
    <property type="match status" value="1"/>
</dbReference>
<dbReference type="GO" id="GO:0008409">
    <property type="term" value="F:5'-3' exonuclease activity"/>
    <property type="evidence" value="ECO:0007669"/>
    <property type="project" value="InterPro"/>
</dbReference>
<evidence type="ECO:0000256" key="1">
    <source>
        <dbReference type="ARBA" id="ARBA00005915"/>
    </source>
</evidence>
<sequence>MSTRWRLRPHDPDRTATLGRDAGIPPLVAQLLLNRGIEEPTLALAFLESRLSSLHDPELLPGVVEAADRIIRAVRAHKKIVIYGDYDVDGVCGTSILWDCLRLAGAKHLDYYIPHRVDEGYGVNADALRKLATELRAELIVTVDCGISAVSEARLARELGVEFIVTDHHTIGSELPEADVIVHPRLEDSLYPFGDLCGAAVAFKLAWQIAKGFGDGKKASPHLRDFLVQSLSLVAMATVADVVPLNGENRILVRRGLIGMFAEPTAGIRALMEVSGCLGKRKLTAGNIGFNMGPRINAAGRLERAMKAVEMLTTDDLELARKIAEELDQCNKDRQELEHKIVTEAHQMITEQGGLGTRGAIVLGRVGWHPGVIGIVASRLAEVYHRPTIVVALGDEMGQGSARSIPGLDLYKAIHQCAEGLTSFGGHAAAAGLRLPVGQLASFAERFELHCRESLTTEQLRKSLTIDAEVPLAMLSTKLVEALEMLEPHGMGNPRPLLLASGVRLLGEPRVVGERKNHLQLRLMQGSVVVKAIAWNMAERAKSLSANTLCSFVFHPSINEWNGRREVQLEVKDFQLDEASEHAQPQTA</sequence>
<dbReference type="AlphaFoldDB" id="A0AAU7CRI6"/>
<evidence type="ECO:0000256" key="4">
    <source>
        <dbReference type="ARBA" id="ARBA00022801"/>
    </source>
</evidence>
<dbReference type="InterPro" id="IPR001667">
    <property type="entry name" value="DDH_dom"/>
</dbReference>
<dbReference type="SUPFAM" id="SSF64182">
    <property type="entry name" value="DHH phosphoesterases"/>
    <property type="match status" value="1"/>
</dbReference>
<evidence type="ECO:0000259" key="7">
    <source>
        <dbReference type="Pfam" id="PF02272"/>
    </source>
</evidence>
<reference evidence="9" key="1">
    <citation type="submission" date="2024-05" db="EMBL/GenBank/DDBJ databases">
        <title>Planctomycetes of the genus Singulisphaera possess chitinolytic capabilities.</title>
        <authorList>
            <person name="Ivanova A."/>
        </authorList>
    </citation>
    <scope>NUCLEOTIDE SEQUENCE</scope>
    <source>
        <strain evidence="9">Ch08T</strain>
    </source>
</reference>
<name>A0AAU7CRI6_9BACT</name>
<proteinExistence type="inferred from homology"/>
<comment type="similarity">
    <text evidence="1">Belongs to the RecJ family.</text>
</comment>
<dbReference type="Pfam" id="PF01368">
    <property type="entry name" value="DHH"/>
    <property type="match status" value="1"/>
</dbReference>
<dbReference type="InterPro" id="IPR038763">
    <property type="entry name" value="DHH_sf"/>
</dbReference>
<protein>
    <recommendedName>
        <fullName evidence="2">Single-stranded-DNA-specific exonuclease RecJ</fullName>
    </recommendedName>
</protein>
<dbReference type="Pfam" id="PF02272">
    <property type="entry name" value="DHHA1"/>
    <property type="match status" value="1"/>
</dbReference>
<gene>
    <name evidence="9" type="primary">recJ</name>
    <name evidence="9" type="ORF">V5E97_18600</name>
</gene>
<dbReference type="Gene3D" id="2.40.50.460">
    <property type="match status" value="1"/>
</dbReference>